<dbReference type="Pfam" id="PF22022">
    <property type="entry name" value="Phage_int_M"/>
    <property type="match status" value="1"/>
</dbReference>
<dbReference type="Gene3D" id="3.30.160.390">
    <property type="entry name" value="Integrase, DNA-binding domain"/>
    <property type="match status" value="1"/>
</dbReference>
<evidence type="ECO:0000259" key="5">
    <source>
        <dbReference type="PROSITE" id="PS51898"/>
    </source>
</evidence>
<dbReference type="Gene3D" id="1.10.150.130">
    <property type="match status" value="1"/>
</dbReference>
<dbReference type="AlphaFoldDB" id="A0A378PYT9"/>
<dbReference type="InterPro" id="IPR053876">
    <property type="entry name" value="Phage_int_M"/>
</dbReference>
<dbReference type="GO" id="GO:0006310">
    <property type="term" value="P:DNA recombination"/>
    <property type="evidence" value="ECO:0007669"/>
    <property type="project" value="UniProtKB-KW"/>
</dbReference>
<dbReference type="InterPro" id="IPR011010">
    <property type="entry name" value="DNA_brk_join_enz"/>
</dbReference>
<comment type="similarity">
    <text evidence="1">Belongs to the 'phage' integrase family.</text>
</comment>
<dbReference type="GO" id="GO:0015074">
    <property type="term" value="P:DNA integration"/>
    <property type="evidence" value="ECO:0007669"/>
    <property type="project" value="UniProtKB-KW"/>
</dbReference>
<dbReference type="InterPro" id="IPR002104">
    <property type="entry name" value="Integrase_catalytic"/>
</dbReference>
<dbReference type="EMBL" id="UGPZ01000003">
    <property type="protein sequence ID" value="STY93354.1"/>
    <property type="molecule type" value="Genomic_DNA"/>
</dbReference>
<protein>
    <submittedName>
        <fullName evidence="6">Prophage CP4-57 integrase</fullName>
    </submittedName>
</protein>
<keyword evidence="2" id="KW-0229">DNA integration</keyword>
<dbReference type="SUPFAM" id="SSF56349">
    <property type="entry name" value="DNA breaking-rejoining enzymes"/>
    <property type="match status" value="1"/>
</dbReference>
<dbReference type="Pfam" id="PF13356">
    <property type="entry name" value="Arm-DNA-bind_3"/>
    <property type="match status" value="1"/>
</dbReference>
<dbReference type="InterPro" id="IPR013762">
    <property type="entry name" value="Integrase-like_cat_sf"/>
</dbReference>
<name>A0A378PYT9_MORBO</name>
<feature type="domain" description="Tyr recombinase" evidence="5">
    <location>
        <begin position="222"/>
        <end position="415"/>
    </location>
</feature>
<keyword evidence="4" id="KW-0233">DNA recombination</keyword>
<dbReference type="Pfam" id="PF00589">
    <property type="entry name" value="Phage_integrase"/>
    <property type="match status" value="1"/>
</dbReference>
<evidence type="ECO:0000256" key="2">
    <source>
        <dbReference type="ARBA" id="ARBA00022908"/>
    </source>
</evidence>
<dbReference type="Proteomes" id="UP000254133">
    <property type="component" value="Unassembled WGS sequence"/>
</dbReference>
<dbReference type="Gene3D" id="1.10.443.10">
    <property type="entry name" value="Intergrase catalytic core"/>
    <property type="match status" value="1"/>
</dbReference>
<dbReference type="PANTHER" id="PTHR30629:SF2">
    <property type="entry name" value="PROPHAGE INTEGRASE INTS-RELATED"/>
    <property type="match status" value="1"/>
</dbReference>
<dbReference type="RefSeq" id="WP_115369711.1">
    <property type="nucleotide sequence ID" value="NZ_UGPZ01000003.1"/>
</dbReference>
<dbReference type="InterPro" id="IPR025166">
    <property type="entry name" value="Integrase_DNA_bind_dom"/>
</dbReference>
<evidence type="ECO:0000313" key="7">
    <source>
        <dbReference type="Proteomes" id="UP000254133"/>
    </source>
</evidence>
<evidence type="ECO:0000256" key="4">
    <source>
        <dbReference type="ARBA" id="ARBA00023172"/>
    </source>
</evidence>
<evidence type="ECO:0000256" key="3">
    <source>
        <dbReference type="ARBA" id="ARBA00023125"/>
    </source>
</evidence>
<dbReference type="InterPro" id="IPR010998">
    <property type="entry name" value="Integrase_recombinase_N"/>
</dbReference>
<sequence length="455" mass="52621">MIEVKTDKQIIALKADPTKQEYHAKVHGKPRLSIRVRATKKGETKEWVYRYTKNGHTHKEFLGNYPTVSMAMAFDKWQELNELISKDIDPKTHYAKQAKEKERQEKNKFRLVCMAWAKTQPWGKKDTIKTRQYNLNLFIKRFGDTPMNEISTADLIELLQDIETTHRQRNDPTKPSDKAVRCRGMIVDLFAWATVHEYCTTNPAEPIANAKTSHILETVSYGNRQALVKPNEFGELMHDIKHDNRMGASTYHCLMLLAYTGVRIGDIRAMAWADLDLDNAKWELTPIKGESDNGFKMVKQMTVPLSKQVIKILQEQHRHTGHRKQVFYSDQSKHGIISENTTNQALHKLGYKNKHTSHGFRSSAKTLLMQELDYNDMITEMVLGHVVKGGDNPYMRADLYTKRCELMQTWADYIDDLADGKDTTHYKGVYRNKPNEILQALINMIGKDEIVRLLQ</sequence>
<accession>A0A378PYT9</accession>
<dbReference type="InterPro" id="IPR050808">
    <property type="entry name" value="Phage_Integrase"/>
</dbReference>
<gene>
    <name evidence="6" type="primary">intA_2</name>
    <name evidence="6" type="ORF">NCTC9426_02078</name>
</gene>
<dbReference type="PANTHER" id="PTHR30629">
    <property type="entry name" value="PROPHAGE INTEGRASE"/>
    <property type="match status" value="1"/>
</dbReference>
<dbReference type="CDD" id="cd00801">
    <property type="entry name" value="INT_P4_C"/>
    <property type="match status" value="1"/>
</dbReference>
<proteinExistence type="inferred from homology"/>
<evidence type="ECO:0000256" key="1">
    <source>
        <dbReference type="ARBA" id="ARBA00008857"/>
    </source>
</evidence>
<dbReference type="PROSITE" id="PS51898">
    <property type="entry name" value="TYR_RECOMBINASE"/>
    <property type="match status" value="1"/>
</dbReference>
<evidence type="ECO:0000313" key="6">
    <source>
        <dbReference type="EMBL" id="STY93354.1"/>
    </source>
</evidence>
<organism evidence="6 7">
    <name type="scientific">Moraxella bovis</name>
    <dbReference type="NCBI Taxonomy" id="476"/>
    <lineage>
        <taxon>Bacteria</taxon>
        <taxon>Pseudomonadati</taxon>
        <taxon>Pseudomonadota</taxon>
        <taxon>Gammaproteobacteria</taxon>
        <taxon>Moraxellales</taxon>
        <taxon>Moraxellaceae</taxon>
        <taxon>Moraxella</taxon>
    </lineage>
</organism>
<keyword evidence="3" id="KW-0238">DNA-binding</keyword>
<dbReference type="InterPro" id="IPR038488">
    <property type="entry name" value="Integrase_DNA-bd_sf"/>
</dbReference>
<dbReference type="GO" id="GO:0003677">
    <property type="term" value="F:DNA binding"/>
    <property type="evidence" value="ECO:0007669"/>
    <property type="project" value="UniProtKB-KW"/>
</dbReference>
<reference evidence="6 7" key="1">
    <citation type="submission" date="2018-06" db="EMBL/GenBank/DDBJ databases">
        <authorList>
            <consortium name="Pathogen Informatics"/>
            <person name="Doyle S."/>
        </authorList>
    </citation>
    <scope>NUCLEOTIDE SEQUENCE [LARGE SCALE GENOMIC DNA]</scope>
    <source>
        <strain evidence="6 7">NCTC9426</strain>
    </source>
</reference>